<organism evidence="1 2">
    <name type="scientific">Lophiostoma macrostomum CBS 122681</name>
    <dbReference type="NCBI Taxonomy" id="1314788"/>
    <lineage>
        <taxon>Eukaryota</taxon>
        <taxon>Fungi</taxon>
        <taxon>Dikarya</taxon>
        <taxon>Ascomycota</taxon>
        <taxon>Pezizomycotina</taxon>
        <taxon>Dothideomycetes</taxon>
        <taxon>Pleosporomycetidae</taxon>
        <taxon>Pleosporales</taxon>
        <taxon>Lophiostomataceae</taxon>
        <taxon>Lophiostoma</taxon>
    </lineage>
</organism>
<sequence>MPNYPEGSHIRYNARTNLLPFPKPSNSSKPTSTARIVFAFTAPTVLQGKRIPASEGNPRYWIEDQKTRKCVLISENEVLGVVVEDCLDLKTLGRMRKARRGAVVGSG</sequence>
<protein>
    <submittedName>
        <fullName evidence="1">Uncharacterized protein</fullName>
    </submittedName>
</protein>
<dbReference type="Proteomes" id="UP000799324">
    <property type="component" value="Unassembled WGS sequence"/>
</dbReference>
<dbReference type="EMBL" id="MU004513">
    <property type="protein sequence ID" value="KAF2648961.1"/>
    <property type="molecule type" value="Genomic_DNA"/>
</dbReference>
<proteinExistence type="predicted"/>
<accession>A0A6A6SPR9</accession>
<name>A0A6A6SPR9_9PLEO</name>
<dbReference type="OrthoDB" id="10052172at2759"/>
<keyword evidence="2" id="KW-1185">Reference proteome</keyword>
<evidence type="ECO:0000313" key="2">
    <source>
        <dbReference type="Proteomes" id="UP000799324"/>
    </source>
</evidence>
<dbReference type="AlphaFoldDB" id="A0A6A6SPR9"/>
<gene>
    <name evidence="1" type="ORF">K491DRAFT_722113</name>
</gene>
<reference evidence="1" key="1">
    <citation type="journal article" date="2020" name="Stud. Mycol.">
        <title>101 Dothideomycetes genomes: a test case for predicting lifestyles and emergence of pathogens.</title>
        <authorList>
            <person name="Haridas S."/>
            <person name="Albert R."/>
            <person name="Binder M."/>
            <person name="Bloem J."/>
            <person name="Labutti K."/>
            <person name="Salamov A."/>
            <person name="Andreopoulos B."/>
            <person name="Baker S."/>
            <person name="Barry K."/>
            <person name="Bills G."/>
            <person name="Bluhm B."/>
            <person name="Cannon C."/>
            <person name="Castanera R."/>
            <person name="Culley D."/>
            <person name="Daum C."/>
            <person name="Ezra D."/>
            <person name="Gonzalez J."/>
            <person name="Henrissat B."/>
            <person name="Kuo A."/>
            <person name="Liang C."/>
            <person name="Lipzen A."/>
            <person name="Lutzoni F."/>
            <person name="Magnuson J."/>
            <person name="Mondo S."/>
            <person name="Nolan M."/>
            <person name="Ohm R."/>
            <person name="Pangilinan J."/>
            <person name="Park H.-J."/>
            <person name="Ramirez L."/>
            <person name="Alfaro M."/>
            <person name="Sun H."/>
            <person name="Tritt A."/>
            <person name="Yoshinaga Y."/>
            <person name="Zwiers L.-H."/>
            <person name="Turgeon B."/>
            <person name="Goodwin S."/>
            <person name="Spatafora J."/>
            <person name="Crous P."/>
            <person name="Grigoriev I."/>
        </authorList>
    </citation>
    <scope>NUCLEOTIDE SEQUENCE</scope>
    <source>
        <strain evidence="1">CBS 122681</strain>
    </source>
</reference>
<evidence type="ECO:0000313" key="1">
    <source>
        <dbReference type="EMBL" id="KAF2648961.1"/>
    </source>
</evidence>